<proteinExistence type="predicted"/>
<evidence type="ECO:0000313" key="4">
    <source>
        <dbReference type="EMBL" id="KAG8227270.1"/>
    </source>
</evidence>
<dbReference type="EMBL" id="KZ308317">
    <property type="protein sequence ID" value="KAG8227270.1"/>
    <property type="molecule type" value="Genomic_DNA"/>
</dbReference>
<dbReference type="AlphaFoldDB" id="A0A8K0NWN8"/>
<keyword evidence="2" id="KW-0479">Metal-binding</keyword>
<dbReference type="GO" id="GO:0046872">
    <property type="term" value="F:metal ion binding"/>
    <property type="evidence" value="ECO:0007669"/>
    <property type="project" value="UniProtKB-KW"/>
</dbReference>
<dbReference type="OrthoDB" id="1681765at2759"/>
<organism evidence="4 5">
    <name type="scientific">Ladona fulva</name>
    <name type="common">Scarce chaser dragonfly</name>
    <name type="synonym">Libellula fulva</name>
    <dbReference type="NCBI Taxonomy" id="123851"/>
    <lineage>
        <taxon>Eukaryota</taxon>
        <taxon>Metazoa</taxon>
        <taxon>Ecdysozoa</taxon>
        <taxon>Arthropoda</taxon>
        <taxon>Hexapoda</taxon>
        <taxon>Insecta</taxon>
        <taxon>Pterygota</taxon>
        <taxon>Palaeoptera</taxon>
        <taxon>Odonata</taxon>
        <taxon>Epiprocta</taxon>
        <taxon>Anisoptera</taxon>
        <taxon>Libelluloidea</taxon>
        <taxon>Libellulidae</taxon>
        <taxon>Ladona</taxon>
    </lineage>
</organism>
<keyword evidence="5" id="KW-1185">Reference proteome</keyword>
<comment type="caution">
    <text evidence="4">The sequence shown here is derived from an EMBL/GenBank/DDBJ whole genome shotgun (WGS) entry which is preliminary data.</text>
</comment>
<feature type="domain" description="DDE Tnp4" evidence="3">
    <location>
        <begin position="3"/>
        <end position="50"/>
    </location>
</feature>
<accession>A0A8K0NWN8</accession>
<reference evidence="4" key="1">
    <citation type="submission" date="2013-04" db="EMBL/GenBank/DDBJ databases">
        <authorList>
            <person name="Qu J."/>
            <person name="Murali S.C."/>
            <person name="Bandaranaike D."/>
            <person name="Bellair M."/>
            <person name="Blankenburg K."/>
            <person name="Chao H."/>
            <person name="Dinh H."/>
            <person name="Doddapaneni H."/>
            <person name="Downs B."/>
            <person name="Dugan-Rocha S."/>
            <person name="Elkadiri S."/>
            <person name="Gnanaolivu R.D."/>
            <person name="Hernandez B."/>
            <person name="Javaid M."/>
            <person name="Jayaseelan J.C."/>
            <person name="Lee S."/>
            <person name="Li M."/>
            <person name="Ming W."/>
            <person name="Munidasa M."/>
            <person name="Muniz J."/>
            <person name="Nguyen L."/>
            <person name="Ongeri F."/>
            <person name="Osuji N."/>
            <person name="Pu L.-L."/>
            <person name="Puazo M."/>
            <person name="Qu C."/>
            <person name="Quiroz J."/>
            <person name="Raj R."/>
            <person name="Weissenberger G."/>
            <person name="Xin Y."/>
            <person name="Zou X."/>
            <person name="Han Y."/>
            <person name="Richards S."/>
            <person name="Worley K."/>
            <person name="Muzny D."/>
            <person name="Gibbs R."/>
        </authorList>
    </citation>
    <scope>NUCLEOTIDE SEQUENCE</scope>
    <source>
        <strain evidence="4">Sampled in the wild</strain>
    </source>
</reference>
<reference evidence="4" key="2">
    <citation type="submission" date="2017-10" db="EMBL/GenBank/DDBJ databases">
        <title>Ladona fulva Genome sequencing and assembly.</title>
        <authorList>
            <person name="Murali S."/>
            <person name="Richards S."/>
            <person name="Bandaranaike D."/>
            <person name="Bellair M."/>
            <person name="Blankenburg K."/>
            <person name="Chao H."/>
            <person name="Dinh H."/>
            <person name="Doddapaneni H."/>
            <person name="Dugan-Rocha S."/>
            <person name="Elkadiri S."/>
            <person name="Gnanaolivu R."/>
            <person name="Hernandez B."/>
            <person name="Skinner E."/>
            <person name="Javaid M."/>
            <person name="Lee S."/>
            <person name="Li M."/>
            <person name="Ming W."/>
            <person name="Munidasa M."/>
            <person name="Muniz J."/>
            <person name="Nguyen L."/>
            <person name="Hughes D."/>
            <person name="Osuji N."/>
            <person name="Pu L.-L."/>
            <person name="Puazo M."/>
            <person name="Qu C."/>
            <person name="Quiroz J."/>
            <person name="Raj R."/>
            <person name="Weissenberger G."/>
            <person name="Xin Y."/>
            <person name="Zou X."/>
            <person name="Han Y."/>
            <person name="Worley K."/>
            <person name="Muzny D."/>
            <person name="Gibbs R."/>
        </authorList>
    </citation>
    <scope>NUCLEOTIDE SEQUENCE</scope>
    <source>
        <strain evidence="4">Sampled in the wild</strain>
    </source>
</reference>
<sequence length="130" mass="15103">MTSYRLSRARRVVENAFGIFAARFRVFGKDIEVNLPTVDLIVQCACVIHNWMRTTSLATYFERGWVDYEETETGVFHYGQWRSTGTELPSKNAAHSTNTFSKKTWDTREKLDDYFSGEGRVFWQMKAIGL</sequence>
<name>A0A8K0NWN8_LADFU</name>
<dbReference type="Pfam" id="PF13359">
    <property type="entry name" value="DDE_Tnp_4"/>
    <property type="match status" value="1"/>
</dbReference>
<protein>
    <recommendedName>
        <fullName evidence="3">DDE Tnp4 domain-containing protein</fullName>
    </recommendedName>
</protein>
<dbReference type="InterPro" id="IPR027806">
    <property type="entry name" value="HARBI1_dom"/>
</dbReference>
<evidence type="ECO:0000256" key="2">
    <source>
        <dbReference type="ARBA" id="ARBA00022723"/>
    </source>
</evidence>
<comment type="cofactor">
    <cofactor evidence="1">
        <name>a divalent metal cation</name>
        <dbReference type="ChEBI" id="CHEBI:60240"/>
    </cofactor>
</comment>
<evidence type="ECO:0000256" key="1">
    <source>
        <dbReference type="ARBA" id="ARBA00001968"/>
    </source>
</evidence>
<gene>
    <name evidence="4" type="ORF">J437_LFUL012184</name>
</gene>
<evidence type="ECO:0000313" key="5">
    <source>
        <dbReference type="Proteomes" id="UP000792457"/>
    </source>
</evidence>
<evidence type="ECO:0000259" key="3">
    <source>
        <dbReference type="Pfam" id="PF13359"/>
    </source>
</evidence>
<dbReference type="Proteomes" id="UP000792457">
    <property type="component" value="Unassembled WGS sequence"/>
</dbReference>